<proteinExistence type="inferred from homology"/>
<reference evidence="4" key="1">
    <citation type="journal article" date="2014" name="Environ. Microbiol.">
        <title>Comparative genomics of the marine bacterial genus Glaciecola reveals the high degree of genomic diversity and genomic characteristic for cold adaptation.</title>
        <authorList>
            <person name="Qin Q.L."/>
            <person name="Xie B.B."/>
            <person name="Yu Y."/>
            <person name="Shu Y.L."/>
            <person name="Rong J.C."/>
            <person name="Zhang Y.J."/>
            <person name="Zhao D.L."/>
            <person name="Chen X.L."/>
            <person name="Zhang X.Y."/>
            <person name="Chen B."/>
            <person name="Zhou B.C."/>
            <person name="Zhang Y.Z."/>
        </authorList>
    </citation>
    <scope>NUCLEOTIDE SEQUENCE [LARGE SCALE GENOMIC DNA]</scope>
    <source>
        <strain evidence="4">ACAM 615</strain>
    </source>
</reference>
<dbReference type="SUPFAM" id="SSF51735">
    <property type="entry name" value="NAD(P)-binding Rossmann-fold domains"/>
    <property type="match status" value="1"/>
</dbReference>
<name>K6ZNF9_9ALTE</name>
<dbReference type="InterPro" id="IPR020904">
    <property type="entry name" value="Sc_DH/Rdtase_CS"/>
</dbReference>
<gene>
    <name evidence="3" type="primary">fabG</name>
    <name evidence="3" type="ORF">GPAL_3581</name>
</gene>
<dbReference type="AlphaFoldDB" id="K6ZNF9"/>
<protein>
    <submittedName>
        <fullName evidence="3">3-oxoacyl-[acyl-carrier-protein] reductase</fullName>
    </submittedName>
</protein>
<accession>K6ZNF9</accession>
<dbReference type="STRING" id="1121922.GCA_000428905_02047"/>
<dbReference type="GO" id="GO:0016491">
    <property type="term" value="F:oxidoreductase activity"/>
    <property type="evidence" value="ECO:0007669"/>
    <property type="project" value="UniProtKB-KW"/>
</dbReference>
<organism evidence="3 4">
    <name type="scientific">Brumicola pallidula DSM 14239 = ACAM 615</name>
    <dbReference type="NCBI Taxonomy" id="1121922"/>
    <lineage>
        <taxon>Bacteria</taxon>
        <taxon>Pseudomonadati</taxon>
        <taxon>Pseudomonadota</taxon>
        <taxon>Gammaproteobacteria</taxon>
        <taxon>Alteromonadales</taxon>
        <taxon>Alteromonadaceae</taxon>
        <taxon>Brumicola</taxon>
    </lineage>
</organism>
<dbReference type="RefSeq" id="WP_006014502.1">
    <property type="nucleotide sequence ID" value="NZ_BAEQ01000056.1"/>
</dbReference>
<dbReference type="InterPro" id="IPR002347">
    <property type="entry name" value="SDR_fam"/>
</dbReference>
<dbReference type="PROSITE" id="PS00061">
    <property type="entry name" value="ADH_SHORT"/>
    <property type="match status" value="1"/>
</dbReference>
<dbReference type="Pfam" id="PF13561">
    <property type="entry name" value="adh_short_C2"/>
    <property type="match status" value="1"/>
</dbReference>
<evidence type="ECO:0000256" key="2">
    <source>
        <dbReference type="ARBA" id="ARBA00023002"/>
    </source>
</evidence>
<keyword evidence="2" id="KW-0560">Oxidoreductase</keyword>
<dbReference type="PANTHER" id="PTHR43639">
    <property type="entry name" value="OXIDOREDUCTASE, SHORT-CHAIN DEHYDROGENASE/REDUCTASE FAMILY (AFU_ORTHOLOGUE AFUA_5G02870)"/>
    <property type="match status" value="1"/>
</dbReference>
<keyword evidence="4" id="KW-1185">Reference proteome</keyword>
<dbReference type="EMBL" id="BAEQ01000056">
    <property type="protein sequence ID" value="GAC30423.1"/>
    <property type="molecule type" value="Genomic_DNA"/>
</dbReference>
<dbReference type="PANTHER" id="PTHR43639:SF1">
    <property type="entry name" value="SHORT-CHAIN DEHYDROGENASE_REDUCTASE FAMILY PROTEIN"/>
    <property type="match status" value="1"/>
</dbReference>
<evidence type="ECO:0000256" key="1">
    <source>
        <dbReference type="ARBA" id="ARBA00006484"/>
    </source>
</evidence>
<evidence type="ECO:0000313" key="4">
    <source>
        <dbReference type="Proteomes" id="UP000006251"/>
    </source>
</evidence>
<comment type="similarity">
    <text evidence="1">Belongs to the short-chain dehydrogenases/reductases (SDR) family.</text>
</comment>
<dbReference type="PRINTS" id="PR00080">
    <property type="entry name" value="SDRFAMILY"/>
</dbReference>
<evidence type="ECO:0000313" key="3">
    <source>
        <dbReference type="EMBL" id="GAC30423.1"/>
    </source>
</evidence>
<dbReference type="FunFam" id="3.40.50.720:FF:000084">
    <property type="entry name" value="Short-chain dehydrogenase reductase"/>
    <property type="match status" value="1"/>
</dbReference>
<comment type="caution">
    <text evidence="3">The sequence shown here is derived from an EMBL/GenBank/DDBJ whole genome shotgun (WGS) entry which is preliminary data.</text>
</comment>
<dbReference type="OrthoDB" id="9793499at2"/>
<dbReference type="NCBIfam" id="NF006598">
    <property type="entry name" value="PRK09135.1"/>
    <property type="match status" value="1"/>
</dbReference>
<dbReference type="Gene3D" id="3.40.50.720">
    <property type="entry name" value="NAD(P)-binding Rossmann-like Domain"/>
    <property type="match status" value="1"/>
</dbReference>
<sequence length="246" mass="26416">MSNNPTLLITGAAKRLGAETAQIFHDNGYDIALHYRQSKAPALLLAERLNNIRANSCEIFAADLDQLNEIEKLATDTVQRFGKIDTLINNASSFYPTKIGTATEQHWNDLISSNMKAPFFLSQACAPYLQKTKGCIINIVDIYSEKALTNHTIYCMAKAGLSMMTQSLALELAPNVRVNGVSPGAILQPSEGDLAMPDQTTILAKIPLARTGEASDIANTALFLATNAPYISGQIISVDGGRTAGA</sequence>
<dbReference type="InterPro" id="IPR036291">
    <property type="entry name" value="NAD(P)-bd_dom_sf"/>
</dbReference>
<dbReference type="PRINTS" id="PR00081">
    <property type="entry name" value="GDHRDH"/>
</dbReference>
<dbReference type="Proteomes" id="UP000006251">
    <property type="component" value="Unassembled WGS sequence"/>
</dbReference>